<comment type="function">
    <text evidence="9">Essential subunit of the Sec protein translocation channel SecYEG. Clamps together the 2 halves of SecY. May contact the channel plug during translocation.</text>
</comment>
<evidence type="ECO:0000256" key="2">
    <source>
        <dbReference type="ARBA" id="ARBA00022448"/>
    </source>
</evidence>
<dbReference type="AlphaFoldDB" id="A0A1M4YWC9"/>
<dbReference type="Pfam" id="PF00584">
    <property type="entry name" value="SecE"/>
    <property type="match status" value="1"/>
</dbReference>
<keyword evidence="3 9" id="KW-1003">Cell membrane</keyword>
<dbReference type="GO" id="GO:0005886">
    <property type="term" value="C:plasma membrane"/>
    <property type="evidence" value="ECO:0007669"/>
    <property type="project" value="UniProtKB-SubCell"/>
</dbReference>
<gene>
    <name evidence="9" type="primary">secE</name>
    <name evidence="10" type="ORF">SAMN02745218_01443</name>
</gene>
<dbReference type="PANTHER" id="PTHR33910">
    <property type="entry name" value="PROTEIN TRANSLOCASE SUBUNIT SECE"/>
    <property type="match status" value="1"/>
</dbReference>
<dbReference type="NCBIfam" id="TIGR00964">
    <property type="entry name" value="secE_bact"/>
    <property type="match status" value="1"/>
</dbReference>
<keyword evidence="11" id="KW-1185">Reference proteome</keyword>
<keyword evidence="7 9" id="KW-0811">Translocation</keyword>
<evidence type="ECO:0000256" key="4">
    <source>
        <dbReference type="ARBA" id="ARBA00022692"/>
    </source>
</evidence>
<protein>
    <recommendedName>
        <fullName evidence="9">Protein translocase subunit SecE</fullName>
    </recommendedName>
</protein>
<evidence type="ECO:0000313" key="10">
    <source>
        <dbReference type="EMBL" id="SHF10040.1"/>
    </source>
</evidence>
<dbReference type="HAMAP" id="MF_00422">
    <property type="entry name" value="SecE"/>
    <property type="match status" value="1"/>
</dbReference>
<evidence type="ECO:0000256" key="7">
    <source>
        <dbReference type="ARBA" id="ARBA00023010"/>
    </source>
</evidence>
<proteinExistence type="inferred from homology"/>
<evidence type="ECO:0000313" key="11">
    <source>
        <dbReference type="Proteomes" id="UP000184196"/>
    </source>
</evidence>
<comment type="subcellular location">
    <subcellularLocation>
        <location evidence="9">Cell membrane</location>
        <topology evidence="9">Single-pass membrane protein</topology>
    </subcellularLocation>
    <subcellularLocation>
        <location evidence="1">Membrane</location>
    </subcellularLocation>
</comment>
<feature type="transmembrane region" description="Helical" evidence="9">
    <location>
        <begin position="72"/>
        <end position="93"/>
    </location>
</feature>
<dbReference type="InterPro" id="IPR001901">
    <property type="entry name" value="Translocase_SecE/Sec61-g"/>
</dbReference>
<dbReference type="GO" id="GO:0065002">
    <property type="term" value="P:intracellular protein transmembrane transport"/>
    <property type="evidence" value="ECO:0007669"/>
    <property type="project" value="UniProtKB-UniRule"/>
</dbReference>
<evidence type="ECO:0000256" key="1">
    <source>
        <dbReference type="ARBA" id="ARBA00004370"/>
    </source>
</evidence>
<keyword evidence="4 9" id="KW-0812">Transmembrane</keyword>
<dbReference type="PANTHER" id="PTHR33910:SF1">
    <property type="entry name" value="PROTEIN TRANSLOCASE SUBUNIT SECE"/>
    <property type="match status" value="1"/>
</dbReference>
<evidence type="ECO:0000256" key="3">
    <source>
        <dbReference type="ARBA" id="ARBA00022475"/>
    </source>
</evidence>
<keyword evidence="2 9" id="KW-0813">Transport</keyword>
<evidence type="ECO:0000256" key="8">
    <source>
        <dbReference type="ARBA" id="ARBA00023136"/>
    </source>
</evidence>
<dbReference type="GO" id="GO:0009306">
    <property type="term" value="P:protein secretion"/>
    <property type="evidence" value="ECO:0007669"/>
    <property type="project" value="UniProtKB-UniRule"/>
</dbReference>
<keyword evidence="5 9" id="KW-0653">Protein transport</keyword>
<dbReference type="InterPro" id="IPR005807">
    <property type="entry name" value="SecE_bac"/>
</dbReference>
<dbReference type="EMBL" id="FQUW01000015">
    <property type="protein sequence ID" value="SHF10040.1"/>
    <property type="molecule type" value="Genomic_DNA"/>
</dbReference>
<keyword evidence="8 9" id="KW-0472">Membrane</keyword>
<accession>A0A1M4YWC9</accession>
<comment type="subunit">
    <text evidence="9">Component of the Sec protein translocase complex. Heterotrimer consisting of SecY, SecE and SecG subunits. The heterotrimers can form oligomers, although 1 heterotrimer is thought to be able to translocate proteins. Interacts with the ribosome. Interacts with SecDF, and other proteins may be involved. Interacts with SecA.</text>
</comment>
<evidence type="ECO:0000256" key="6">
    <source>
        <dbReference type="ARBA" id="ARBA00022989"/>
    </source>
</evidence>
<dbReference type="InterPro" id="IPR038379">
    <property type="entry name" value="SecE_sf"/>
</dbReference>
<keyword evidence="6 9" id="KW-1133">Transmembrane helix</keyword>
<reference evidence="11" key="1">
    <citation type="submission" date="2016-11" db="EMBL/GenBank/DDBJ databases">
        <authorList>
            <person name="Varghese N."/>
            <person name="Submissions S."/>
        </authorList>
    </citation>
    <scope>NUCLEOTIDE SEQUENCE [LARGE SCALE GENOMIC DNA]</scope>
    <source>
        <strain evidence="11">DSM 11792</strain>
    </source>
</reference>
<comment type="similarity">
    <text evidence="9">Belongs to the SecE/SEC61-gamma family.</text>
</comment>
<dbReference type="GO" id="GO:0043952">
    <property type="term" value="P:protein transport by the Sec complex"/>
    <property type="evidence" value="ECO:0007669"/>
    <property type="project" value="UniProtKB-UniRule"/>
</dbReference>
<evidence type="ECO:0000256" key="9">
    <source>
        <dbReference type="HAMAP-Rule" id="MF_00422"/>
    </source>
</evidence>
<dbReference type="PROSITE" id="PS01067">
    <property type="entry name" value="SECE_SEC61G"/>
    <property type="match status" value="1"/>
</dbReference>
<evidence type="ECO:0000256" key="5">
    <source>
        <dbReference type="ARBA" id="ARBA00022927"/>
    </source>
</evidence>
<dbReference type="GO" id="GO:0006605">
    <property type="term" value="P:protein targeting"/>
    <property type="evidence" value="ECO:0007669"/>
    <property type="project" value="UniProtKB-UniRule"/>
</dbReference>
<dbReference type="Proteomes" id="UP000184196">
    <property type="component" value="Unassembled WGS sequence"/>
</dbReference>
<dbReference type="GO" id="GO:0008320">
    <property type="term" value="F:protein transmembrane transporter activity"/>
    <property type="evidence" value="ECO:0007669"/>
    <property type="project" value="UniProtKB-UniRule"/>
</dbReference>
<organism evidence="10 11">
    <name type="scientific">Desulfofundulus australicus DSM 11792</name>
    <dbReference type="NCBI Taxonomy" id="1121425"/>
    <lineage>
        <taxon>Bacteria</taxon>
        <taxon>Bacillati</taxon>
        <taxon>Bacillota</taxon>
        <taxon>Clostridia</taxon>
        <taxon>Eubacteriales</taxon>
        <taxon>Peptococcaceae</taxon>
        <taxon>Desulfofundulus</taxon>
    </lineage>
</organism>
<name>A0A1M4YWC9_9FIRM</name>
<sequence>MWLNMTPLKGLIKRDGSRNEVAVRDGARAVKKPEKRLPVKKEKVNRVEQVRSYFRGVYSELKKVHWPNRREIVIYTSVVLVAVTIVGILIWIFDSLLSRLLELIIK</sequence>
<dbReference type="Gene3D" id="1.20.5.1030">
    <property type="entry name" value="Preprotein translocase secy subunit"/>
    <property type="match status" value="1"/>
</dbReference>